<reference evidence="7 8" key="1">
    <citation type="submission" date="2016-11" db="EMBL/GenBank/DDBJ databases">
        <authorList>
            <person name="Jaros S."/>
            <person name="Januszkiewicz K."/>
            <person name="Wedrychowicz H."/>
        </authorList>
    </citation>
    <scope>NUCLEOTIDE SEQUENCE [LARGE SCALE GENOMIC DNA]</scope>
    <source>
        <strain evidence="7">NCIMB 2154T</strain>
    </source>
</reference>
<keyword evidence="4 5" id="KW-0472">Membrane</keyword>
<dbReference type="GO" id="GO:0012505">
    <property type="term" value="C:endomembrane system"/>
    <property type="evidence" value="ECO:0007669"/>
    <property type="project" value="UniProtKB-SubCell"/>
</dbReference>
<name>A0A2H1E904_9FLAO</name>
<evidence type="ECO:0000256" key="1">
    <source>
        <dbReference type="ARBA" id="ARBA00004127"/>
    </source>
</evidence>
<dbReference type="EMBL" id="LT634361">
    <property type="protein sequence ID" value="SFZ82097.1"/>
    <property type="molecule type" value="Genomic_DNA"/>
</dbReference>
<accession>A0A2H1E904</accession>
<evidence type="ECO:0000256" key="3">
    <source>
        <dbReference type="ARBA" id="ARBA00022989"/>
    </source>
</evidence>
<evidence type="ECO:0000313" key="8">
    <source>
        <dbReference type="Proteomes" id="UP000231564"/>
    </source>
</evidence>
<proteinExistence type="predicted"/>
<evidence type="ECO:0000256" key="2">
    <source>
        <dbReference type="ARBA" id="ARBA00022692"/>
    </source>
</evidence>
<dbReference type="InterPro" id="IPR052964">
    <property type="entry name" value="Sporulation_signal_mat"/>
</dbReference>
<dbReference type="PANTHER" id="PTHR39535">
    <property type="entry name" value="SPORULATION-DELAYING PROTEIN SDPB"/>
    <property type="match status" value="1"/>
</dbReference>
<gene>
    <name evidence="7" type="primary">sdpB</name>
    <name evidence="7" type="ORF">MARIT_1441</name>
</gene>
<dbReference type="AlphaFoldDB" id="A0A2H1E904"/>
<feature type="domain" description="HTTM-like" evidence="6">
    <location>
        <begin position="14"/>
        <end position="287"/>
    </location>
</feature>
<dbReference type="KEGG" id="tmar:MARIT_1441"/>
<dbReference type="NCBIfam" id="TIGR04033">
    <property type="entry name" value="export_SdpB"/>
    <property type="match status" value="1"/>
</dbReference>
<feature type="transmembrane region" description="Helical" evidence="5">
    <location>
        <begin position="112"/>
        <end position="136"/>
    </location>
</feature>
<protein>
    <submittedName>
        <fullName evidence="7">Sporulation-delaying protein SdpB</fullName>
    </submittedName>
</protein>
<dbReference type="RefSeq" id="WP_100211125.1">
    <property type="nucleotide sequence ID" value="NZ_LT634361.1"/>
</dbReference>
<dbReference type="OrthoDB" id="128729at2"/>
<keyword evidence="3 5" id="KW-1133">Transmembrane helix</keyword>
<dbReference type="SMART" id="SM00752">
    <property type="entry name" value="HTTM"/>
    <property type="match status" value="1"/>
</dbReference>
<evidence type="ECO:0000313" key="7">
    <source>
        <dbReference type="EMBL" id="SFZ82097.1"/>
    </source>
</evidence>
<comment type="subcellular location">
    <subcellularLocation>
        <location evidence="1">Endomembrane system</location>
        <topology evidence="1">Multi-pass membrane protein</topology>
    </subcellularLocation>
</comment>
<sequence>MHKYIYLIYKKSQQYNYHTNTLGIIRSLLALSTLFVILFNPLDILFHTGLGVPSIPNCGDTLLSKINFFCLFSFNPYFSKITAILILILIISGFYPKITGLLHWWLALSVNTGLVIVDGGAQVASALTFLIIPLTLTDNRVNHWYSVKKQQNEYVKISDFITIQILKIQVAFIYFDAAISKLFAPNWTEGTALYYFINDPSLGATGTRLDLLNTFFDFPLLLVLTTYFIIILELLLAISIFIKDSYFKHKLFILGIIFHILIFLVFGIFTFIIVMFSALILLLIPLNKEIFFLKKPLNNI</sequence>
<dbReference type="GeneID" id="47722961"/>
<feature type="transmembrane region" description="Helical" evidence="5">
    <location>
        <begin position="85"/>
        <end position="106"/>
    </location>
</feature>
<evidence type="ECO:0000256" key="5">
    <source>
        <dbReference type="SAM" id="Phobius"/>
    </source>
</evidence>
<dbReference type="PANTHER" id="PTHR39535:SF2">
    <property type="entry name" value="HTTM DOMAIN-CONTAINING PROTEIN"/>
    <property type="match status" value="1"/>
</dbReference>
<feature type="transmembrane region" description="Helical" evidence="5">
    <location>
        <begin position="218"/>
        <end position="242"/>
    </location>
</feature>
<dbReference type="Proteomes" id="UP000231564">
    <property type="component" value="Chromosome MARIT"/>
</dbReference>
<feature type="transmembrane region" description="Helical" evidence="5">
    <location>
        <begin position="21"/>
        <end position="42"/>
    </location>
</feature>
<organism evidence="7 8">
    <name type="scientific">Tenacibaculum maritimum NCIMB 2154</name>
    <dbReference type="NCBI Taxonomy" id="1349785"/>
    <lineage>
        <taxon>Bacteria</taxon>
        <taxon>Pseudomonadati</taxon>
        <taxon>Bacteroidota</taxon>
        <taxon>Flavobacteriia</taxon>
        <taxon>Flavobacteriales</taxon>
        <taxon>Flavobacteriaceae</taxon>
        <taxon>Tenacibaculum</taxon>
    </lineage>
</organism>
<keyword evidence="2 5" id="KW-0812">Transmembrane</keyword>
<dbReference type="InterPro" id="IPR023894">
    <property type="entry name" value="Sporulation_SdpB"/>
</dbReference>
<evidence type="ECO:0000256" key="4">
    <source>
        <dbReference type="ARBA" id="ARBA00023136"/>
    </source>
</evidence>
<feature type="transmembrane region" description="Helical" evidence="5">
    <location>
        <begin position="251"/>
        <end position="284"/>
    </location>
</feature>
<keyword evidence="8" id="KW-1185">Reference proteome</keyword>
<dbReference type="InterPro" id="IPR011020">
    <property type="entry name" value="HTTM-like"/>
</dbReference>
<evidence type="ECO:0000259" key="6">
    <source>
        <dbReference type="SMART" id="SM00752"/>
    </source>
</evidence>